<protein>
    <submittedName>
        <fullName evidence="2">Glucose-1-phosphate cytidylyltransferase</fullName>
        <ecNumber evidence="2">2.7.7.33</ecNumber>
    </submittedName>
</protein>
<proteinExistence type="predicted"/>
<dbReference type="SUPFAM" id="SSF53448">
    <property type="entry name" value="Nucleotide-diphospho-sugar transferases"/>
    <property type="match status" value="1"/>
</dbReference>
<gene>
    <name evidence="2" type="primary">rfbF_5</name>
    <name evidence="2" type="ORF">SDC9_80649</name>
</gene>
<dbReference type="PANTHER" id="PTHR47183:SF1">
    <property type="entry name" value="GLUCOSE-1-PHOSPHATE CYTIDYLYLTRANSFERASE"/>
    <property type="match status" value="1"/>
</dbReference>
<reference evidence="2" key="1">
    <citation type="submission" date="2019-08" db="EMBL/GenBank/DDBJ databases">
        <authorList>
            <person name="Kucharzyk K."/>
            <person name="Murdoch R.W."/>
            <person name="Higgins S."/>
            <person name="Loffler F."/>
        </authorList>
    </citation>
    <scope>NUCLEOTIDE SEQUENCE</scope>
</reference>
<evidence type="ECO:0000313" key="2">
    <source>
        <dbReference type="EMBL" id="MPM34068.1"/>
    </source>
</evidence>
<keyword evidence="2" id="KW-0548">Nucleotidyltransferase</keyword>
<dbReference type="GO" id="GO:0009243">
    <property type="term" value="P:O antigen biosynthetic process"/>
    <property type="evidence" value="ECO:0007669"/>
    <property type="project" value="InterPro"/>
</dbReference>
<keyword evidence="2" id="KW-0808">Transferase</keyword>
<name>A0A644Z194_9ZZZZ</name>
<comment type="caution">
    <text evidence="2">The sequence shown here is derived from an EMBL/GenBank/DDBJ whole genome shotgun (WGS) entry which is preliminary data.</text>
</comment>
<feature type="domain" description="Nucleotidyl transferase" evidence="1">
    <location>
        <begin position="2"/>
        <end position="204"/>
    </location>
</feature>
<dbReference type="CDD" id="cd02524">
    <property type="entry name" value="G1P_cytidylyltransferase"/>
    <property type="match status" value="1"/>
</dbReference>
<sequence>MKVVILAGGMGTRISEETDVRPKPLVEIGGFPILWHIMKIYSQYGFNEFIICCGYKGYAIKDYFHNFYLHHTDVTFDLEKNEVSYHRSTSEPWNVTLVDTGLMTMTGGRIKQIQPYVGNETFMLTYGDGVGDIDIFNLLNFHKNNGRLATLTAVQPHGRFGAIEMDAGNLVASFQEKPAGDGAWINAGFFVLEPGIFDYITEGDSTIWERAPLENLAKDRQLDAYNHTGFWRPMDTLRDKLELERLWSTEKAPWKVWEK</sequence>
<dbReference type="AlphaFoldDB" id="A0A644Z194"/>
<accession>A0A644Z194</accession>
<dbReference type="GO" id="GO:0047343">
    <property type="term" value="F:glucose-1-phosphate cytidylyltransferase activity"/>
    <property type="evidence" value="ECO:0007669"/>
    <property type="project" value="UniProtKB-EC"/>
</dbReference>
<dbReference type="InterPro" id="IPR013446">
    <property type="entry name" value="G1P_cyt_trans-like"/>
</dbReference>
<dbReference type="Pfam" id="PF00483">
    <property type="entry name" value="NTP_transferase"/>
    <property type="match status" value="1"/>
</dbReference>
<dbReference type="PANTHER" id="PTHR47183">
    <property type="entry name" value="GLUCOSE-1-PHOSPHATE CYTIDYLYLTRANSFERASE-RELATED"/>
    <property type="match status" value="1"/>
</dbReference>
<dbReference type="NCBIfam" id="TIGR02623">
    <property type="entry name" value="G1P_cyt_trans"/>
    <property type="match status" value="1"/>
</dbReference>
<dbReference type="InterPro" id="IPR029044">
    <property type="entry name" value="Nucleotide-diphossugar_trans"/>
</dbReference>
<dbReference type="EC" id="2.7.7.33" evidence="2"/>
<dbReference type="Gene3D" id="3.90.550.10">
    <property type="entry name" value="Spore Coat Polysaccharide Biosynthesis Protein SpsA, Chain A"/>
    <property type="match status" value="1"/>
</dbReference>
<dbReference type="InterPro" id="IPR005835">
    <property type="entry name" value="NTP_transferase_dom"/>
</dbReference>
<dbReference type="EMBL" id="VSSQ01006859">
    <property type="protein sequence ID" value="MPM34068.1"/>
    <property type="molecule type" value="Genomic_DNA"/>
</dbReference>
<organism evidence="2">
    <name type="scientific">bioreactor metagenome</name>
    <dbReference type="NCBI Taxonomy" id="1076179"/>
    <lineage>
        <taxon>unclassified sequences</taxon>
        <taxon>metagenomes</taxon>
        <taxon>ecological metagenomes</taxon>
    </lineage>
</organism>
<evidence type="ECO:0000259" key="1">
    <source>
        <dbReference type="Pfam" id="PF00483"/>
    </source>
</evidence>
<dbReference type="InterPro" id="IPR046981">
    <property type="entry name" value="G1P_cyt_trans"/>
</dbReference>